<organism evidence="5">
    <name type="scientific">mine drainage metagenome</name>
    <dbReference type="NCBI Taxonomy" id="410659"/>
    <lineage>
        <taxon>unclassified sequences</taxon>
        <taxon>metagenomes</taxon>
        <taxon>ecological metagenomes</taxon>
    </lineage>
</organism>
<comment type="caution">
    <text evidence="5">The sequence shown here is derived from an EMBL/GenBank/DDBJ whole genome shotgun (WGS) entry which is preliminary data.</text>
</comment>
<name>A0A1J5QNE0_9ZZZZ</name>
<reference evidence="5" key="1">
    <citation type="submission" date="2016-10" db="EMBL/GenBank/DDBJ databases">
        <title>Sequence of Gallionella enrichment culture.</title>
        <authorList>
            <person name="Poehlein A."/>
            <person name="Muehling M."/>
            <person name="Daniel R."/>
        </authorList>
    </citation>
    <scope>NUCLEOTIDE SEQUENCE</scope>
</reference>
<dbReference type="InterPro" id="IPR001647">
    <property type="entry name" value="HTH_TetR"/>
</dbReference>
<dbReference type="InterPro" id="IPR009057">
    <property type="entry name" value="Homeodomain-like_sf"/>
</dbReference>
<dbReference type="InterPro" id="IPR036271">
    <property type="entry name" value="Tet_transcr_reg_TetR-rel_C_sf"/>
</dbReference>
<keyword evidence="2" id="KW-0238">DNA-binding</keyword>
<dbReference type="PANTHER" id="PTHR47506:SF3">
    <property type="entry name" value="HTH-TYPE TRANSCRIPTIONAL REGULATOR LMRA"/>
    <property type="match status" value="1"/>
</dbReference>
<dbReference type="PANTHER" id="PTHR47506">
    <property type="entry name" value="TRANSCRIPTIONAL REGULATORY PROTEIN"/>
    <property type="match status" value="1"/>
</dbReference>
<keyword evidence="1" id="KW-0805">Transcription regulation</keyword>
<dbReference type="Pfam" id="PF00440">
    <property type="entry name" value="TetR_N"/>
    <property type="match status" value="1"/>
</dbReference>
<sequence length="186" mass="20552">MATQMREHILGVAAELFSSRGINATSVDTIVAEAGIAKVTLYKYFKSKEQLILEYLRQYDEKLWQKLSLRTTAQGAEPKESVLTLVNAVLEWIADPEFKGFAFVKASVEFPQLENPVHRTSVEFAQTLRNTIAGVATEAGIRNAETLALQLSMVIEGAAITENMQRESGAVQHAKELAKILIDSAR</sequence>
<evidence type="ECO:0000259" key="4">
    <source>
        <dbReference type="PROSITE" id="PS50977"/>
    </source>
</evidence>
<dbReference type="SUPFAM" id="SSF46689">
    <property type="entry name" value="Homeodomain-like"/>
    <property type="match status" value="1"/>
</dbReference>
<dbReference type="Gene3D" id="1.10.357.10">
    <property type="entry name" value="Tetracycline Repressor, domain 2"/>
    <property type="match status" value="1"/>
</dbReference>
<protein>
    <submittedName>
        <fullName evidence="5">HTH-type transcriptional regulator YjdC</fullName>
    </submittedName>
</protein>
<evidence type="ECO:0000313" key="5">
    <source>
        <dbReference type="EMBL" id="OIQ81415.1"/>
    </source>
</evidence>
<evidence type="ECO:0000256" key="3">
    <source>
        <dbReference type="ARBA" id="ARBA00023163"/>
    </source>
</evidence>
<accession>A0A1J5QNE0</accession>
<dbReference type="PROSITE" id="PS50977">
    <property type="entry name" value="HTH_TETR_2"/>
    <property type="match status" value="1"/>
</dbReference>
<evidence type="ECO:0000256" key="1">
    <source>
        <dbReference type="ARBA" id="ARBA00023015"/>
    </source>
</evidence>
<dbReference type="AlphaFoldDB" id="A0A1J5QNE0"/>
<keyword evidence="3" id="KW-0804">Transcription</keyword>
<dbReference type="GO" id="GO:0003677">
    <property type="term" value="F:DNA binding"/>
    <property type="evidence" value="ECO:0007669"/>
    <property type="project" value="UniProtKB-KW"/>
</dbReference>
<dbReference type="PRINTS" id="PR00455">
    <property type="entry name" value="HTHTETR"/>
</dbReference>
<dbReference type="SUPFAM" id="SSF48498">
    <property type="entry name" value="Tetracyclin repressor-like, C-terminal domain"/>
    <property type="match status" value="1"/>
</dbReference>
<feature type="domain" description="HTH tetR-type" evidence="4">
    <location>
        <begin position="3"/>
        <end position="63"/>
    </location>
</feature>
<evidence type="ECO:0000256" key="2">
    <source>
        <dbReference type="ARBA" id="ARBA00023125"/>
    </source>
</evidence>
<gene>
    <name evidence="5" type="primary">yjdC_5</name>
    <name evidence="5" type="ORF">GALL_368170</name>
</gene>
<proteinExistence type="predicted"/>
<dbReference type="EMBL" id="MLJW01000927">
    <property type="protein sequence ID" value="OIQ81415.1"/>
    <property type="molecule type" value="Genomic_DNA"/>
</dbReference>